<evidence type="ECO:0000313" key="2">
    <source>
        <dbReference type="EMBL" id="MBB3889891.1"/>
    </source>
</evidence>
<feature type="transmembrane region" description="Helical" evidence="1">
    <location>
        <begin position="113"/>
        <end position="132"/>
    </location>
</feature>
<dbReference type="Proteomes" id="UP000530564">
    <property type="component" value="Unassembled WGS sequence"/>
</dbReference>
<evidence type="ECO:0000313" key="3">
    <source>
        <dbReference type="Proteomes" id="UP000530564"/>
    </source>
</evidence>
<keyword evidence="1" id="KW-0812">Transmembrane</keyword>
<dbReference type="RefSeq" id="WP_183769812.1">
    <property type="nucleotide sequence ID" value="NZ_JACIDK010000001.1"/>
</dbReference>
<dbReference type="AlphaFoldDB" id="A0A839ZWZ4"/>
<accession>A0A839ZWZ4</accession>
<evidence type="ECO:0008006" key="4">
    <source>
        <dbReference type="Google" id="ProtNLM"/>
    </source>
</evidence>
<feature type="transmembrane region" description="Helical" evidence="1">
    <location>
        <begin position="68"/>
        <end position="92"/>
    </location>
</feature>
<keyword evidence="1" id="KW-0472">Membrane</keyword>
<comment type="caution">
    <text evidence="2">The sequence shown here is derived from an EMBL/GenBank/DDBJ whole genome shotgun (WGS) entry which is preliminary data.</text>
</comment>
<keyword evidence="3" id="KW-1185">Reference proteome</keyword>
<reference evidence="2 3" key="1">
    <citation type="submission" date="2020-08" db="EMBL/GenBank/DDBJ databases">
        <title>Genomic Encyclopedia of Type Strains, Phase IV (KMG-IV): sequencing the most valuable type-strain genomes for metagenomic binning, comparative biology and taxonomic classification.</title>
        <authorList>
            <person name="Goeker M."/>
        </authorList>
    </citation>
    <scope>NUCLEOTIDE SEQUENCE [LARGE SCALE GENOMIC DNA]</scope>
    <source>
        <strain evidence="2 3">DSM 21793</strain>
    </source>
</reference>
<evidence type="ECO:0000256" key="1">
    <source>
        <dbReference type="SAM" id="Phobius"/>
    </source>
</evidence>
<sequence length="263" mass="27010">MTAAQATSASFDFGRVVSNTLRVVGSNLRELSIVALLLAGVPAAMMGWGQALLGGTIDGTGAEPNFAVALPVFSLGVIALMIGSVLLQAATIRVAVATLNGDKPSAFRELSRSYGVILPIIGLAIVTGFGIGLGTLLLIVPGIILAVMWIVATPAYVMERPGVFGALGRSRNLTRGHRWPIFGLSVVYFVAYFVISAVLGGIFVAAAMIAGDLNGLQITSTIANALLGAISGVVTSAGISSIYYELRMIKEGVGAAQLAAVFD</sequence>
<organism evidence="2 3">
    <name type="scientific">Phenylobacterium haematophilum</name>
    <dbReference type="NCBI Taxonomy" id="98513"/>
    <lineage>
        <taxon>Bacteria</taxon>
        <taxon>Pseudomonadati</taxon>
        <taxon>Pseudomonadota</taxon>
        <taxon>Alphaproteobacteria</taxon>
        <taxon>Caulobacterales</taxon>
        <taxon>Caulobacteraceae</taxon>
        <taxon>Phenylobacterium</taxon>
    </lineage>
</organism>
<name>A0A839ZWZ4_9CAUL</name>
<gene>
    <name evidence="2" type="ORF">GGQ61_000588</name>
</gene>
<feature type="transmembrane region" description="Helical" evidence="1">
    <location>
        <begin position="138"/>
        <end position="158"/>
    </location>
</feature>
<feature type="transmembrane region" description="Helical" evidence="1">
    <location>
        <begin position="222"/>
        <end position="244"/>
    </location>
</feature>
<feature type="transmembrane region" description="Helical" evidence="1">
    <location>
        <begin position="31"/>
        <end position="48"/>
    </location>
</feature>
<keyword evidence="1" id="KW-1133">Transmembrane helix</keyword>
<protein>
    <recommendedName>
        <fullName evidence="4">Glycerophosphoryl diester phosphodiesterase membrane domain-containing protein</fullName>
    </recommendedName>
</protein>
<proteinExistence type="predicted"/>
<dbReference type="EMBL" id="JACIDK010000001">
    <property type="protein sequence ID" value="MBB3889891.1"/>
    <property type="molecule type" value="Genomic_DNA"/>
</dbReference>
<feature type="transmembrane region" description="Helical" evidence="1">
    <location>
        <begin position="179"/>
        <end position="210"/>
    </location>
</feature>